<name>A0A218YZ57_9HELO</name>
<evidence type="ECO:0000313" key="3">
    <source>
        <dbReference type="Proteomes" id="UP000242519"/>
    </source>
</evidence>
<feature type="compositionally biased region" description="Basic and acidic residues" evidence="1">
    <location>
        <begin position="187"/>
        <end position="208"/>
    </location>
</feature>
<feature type="compositionally biased region" description="Basic residues" evidence="1">
    <location>
        <begin position="209"/>
        <end position="221"/>
    </location>
</feature>
<keyword evidence="3" id="KW-1185">Reference proteome</keyword>
<evidence type="ECO:0000256" key="1">
    <source>
        <dbReference type="SAM" id="MobiDB-lite"/>
    </source>
</evidence>
<dbReference type="Proteomes" id="UP000242519">
    <property type="component" value="Unassembled WGS sequence"/>
</dbReference>
<proteinExistence type="predicted"/>
<evidence type="ECO:0000313" key="2">
    <source>
        <dbReference type="EMBL" id="OWP00633.1"/>
    </source>
</evidence>
<organism evidence="2 3">
    <name type="scientific">Diplocarpon coronariae</name>
    <dbReference type="NCBI Taxonomy" id="2795749"/>
    <lineage>
        <taxon>Eukaryota</taxon>
        <taxon>Fungi</taxon>
        <taxon>Dikarya</taxon>
        <taxon>Ascomycota</taxon>
        <taxon>Pezizomycotina</taxon>
        <taxon>Leotiomycetes</taxon>
        <taxon>Helotiales</taxon>
        <taxon>Drepanopezizaceae</taxon>
        <taxon>Diplocarpon</taxon>
    </lineage>
</organism>
<comment type="caution">
    <text evidence="2">The sequence shown here is derived from an EMBL/GenBank/DDBJ whole genome shotgun (WGS) entry which is preliminary data.</text>
</comment>
<dbReference type="AlphaFoldDB" id="A0A218YZ57"/>
<sequence>MASSLRLHDFFAFMLPHSVRTAKTYSVKVAVCRLHPVTRGAEILLVDTCYPSTSPYNLAKAGGKASRDWNIPFGSYKPSTSETQNFEALIDAGLQVLKYTWSINFWDKLFNRRPMANVIILVDYKGEYPTKQGIDRMLHKHRIWARWVTLESIDTLDFVRGPAMPKVLEEPEHSNASETSNKLADIPPDRDDLGSPYKETQEELERQQRAYRKQASRRKRGEAKIARRASYTRNVLEPTKDQLRHQFSKVALRLAELERDTLGVYRETHSRRRKALFWRADRPWLSPPIDYLPPKPGYDS</sequence>
<accession>A0A218YZ57</accession>
<feature type="region of interest" description="Disordered" evidence="1">
    <location>
        <begin position="168"/>
        <end position="224"/>
    </location>
</feature>
<reference evidence="2 3" key="1">
    <citation type="submission" date="2017-04" db="EMBL/GenBank/DDBJ databases">
        <title>Draft genome sequence of Marssonina coronaria NL1: causal agent of apple blotch.</title>
        <authorList>
            <person name="Cheng Q."/>
        </authorList>
    </citation>
    <scope>NUCLEOTIDE SEQUENCE [LARGE SCALE GENOMIC DNA]</scope>
    <source>
        <strain evidence="2 3">NL1</strain>
    </source>
</reference>
<gene>
    <name evidence="2" type="ORF">B2J93_5409</name>
</gene>
<protein>
    <submittedName>
        <fullName evidence="2">Uncharacterized protein</fullName>
    </submittedName>
</protein>
<dbReference type="EMBL" id="MZNU01000315">
    <property type="protein sequence ID" value="OWP00633.1"/>
    <property type="molecule type" value="Genomic_DNA"/>
</dbReference>
<dbReference type="InParanoid" id="A0A218YZ57"/>